<dbReference type="EMBL" id="GG738847">
    <property type="protein sequence ID" value="EFC49692.1"/>
    <property type="molecule type" value="Genomic_DNA"/>
</dbReference>
<dbReference type="AlphaFoldDB" id="D2V0C3"/>
<feature type="region of interest" description="Disordered" evidence="1">
    <location>
        <begin position="27"/>
        <end position="107"/>
    </location>
</feature>
<dbReference type="InParanoid" id="D2V0C3"/>
<dbReference type="VEuPathDB" id="AmoebaDB:NAEGRDRAFT_62242"/>
<evidence type="ECO:0000313" key="3">
    <source>
        <dbReference type="Proteomes" id="UP000006671"/>
    </source>
</evidence>
<sequence length="213" mass="23631">MKRQIIVDRQQQQQIHHEKIKAVTDLENSVPPSTPSIKKNILSSSSGPIKIKETQDKSFSSQKTTTGGQKRKALGDITNQEKSTITTQTNQQPTKKKKSELTTKNLTNQKPQLKIPTIEECEAIELCPQADSIADFLEYPTPIFMEFNPETGKAEDVFVTLSDEKMKQVTKPPTSEDSSLPFQVDVDSSGLPLPSPMPSAITPISFDDIFDAL</sequence>
<organism evidence="3">
    <name type="scientific">Naegleria gruberi</name>
    <name type="common">Amoeba</name>
    <dbReference type="NCBI Taxonomy" id="5762"/>
    <lineage>
        <taxon>Eukaryota</taxon>
        <taxon>Discoba</taxon>
        <taxon>Heterolobosea</taxon>
        <taxon>Tetramitia</taxon>
        <taxon>Eutetramitia</taxon>
        <taxon>Vahlkampfiidae</taxon>
        <taxon>Naegleria</taxon>
    </lineage>
</organism>
<keyword evidence="3" id="KW-1185">Reference proteome</keyword>
<feature type="compositionally biased region" description="Polar residues" evidence="1">
    <location>
        <begin position="171"/>
        <end position="181"/>
    </location>
</feature>
<evidence type="ECO:0000256" key="1">
    <source>
        <dbReference type="SAM" id="MobiDB-lite"/>
    </source>
</evidence>
<dbReference type="Proteomes" id="UP000006671">
    <property type="component" value="Unassembled WGS sequence"/>
</dbReference>
<proteinExistence type="predicted"/>
<dbReference type="GeneID" id="8860123"/>
<accession>D2V0C3</accession>
<feature type="compositionally biased region" description="Polar residues" evidence="1">
    <location>
        <begin position="27"/>
        <end position="47"/>
    </location>
</feature>
<evidence type="ECO:0000313" key="2">
    <source>
        <dbReference type="EMBL" id="EFC49692.1"/>
    </source>
</evidence>
<dbReference type="RefSeq" id="XP_002682436.1">
    <property type="nucleotide sequence ID" value="XM_002682390.1"/>
</dbReference>
<reference evidence="2 3" key="1">
    <citation type="journal article" date="2010" name="Cell">
        <title>The genome of Naegleria gruberi illuminates early eukaryotic versatility.</title>
        <authorList>
            <person name="Fritz-Laylin L.K."/>
            <person name="Prochnik S.E."/>
            <person name="Ginger M.L."/>
            <person name="Dacks J.B."/>
            <person name="Carpenter M.L."/>
            <person name="Field M.C."/>
            <person name="Kuo A."/>
            <person name="Paredez A."/>
            <person name="Chapman J."/>
            <person name="Pham J."/>
            <person name="Shu S."/>
            <person name="Neupane R."/>
            <person name="Cipriano M."/>
            <person name="Mancuso J."/>
            <person name="Tu H."/>
            <person name="Salamov A."/>
            <person name="Lindquist E."/>
            <person name="Shapiro H."/>
            <person name="Lucas S."/>
            <person name="Grigoriev I.V."/>
            <person name="Cande W.Z."/>
            <person name="Fulton C."/>
            <person name="Rokhsar D.S."/>
            <person name="Dawson S.C."/>
        </authorList>
    </citation>
    <scope>NUCLEOTIDE SEQUENCE [LARGE SCALE GENOMIC DNA]</scope>
    <source>
        <strain evidence="2 3">NEG-M</strain>
    </source>
</reference>
<protein>
    <submittedName>
        <fullName evidence="2">Predicted protein</fullName>
    </submittedName>
</protein>
<feature type="compositionally biased region" description="Polar residues" evidence="1">
    <location>
        <begin position="57"/>
        <end position="68"/>
    </location>
</feature>
<feature type="region of interest" description="Disordered" evidence="1">
    <location>
        <begin position="168"/>
        <end position="198"/>
    </location>
</feature>
<name>D2V0C3_NAEGR</name>
<dbReference type="KEGG" id="ngr:NAEGRDRAFT_62242"/>
<gene>
    <name evidence="2" type="ORF">NAEGRDRAFT_62242</name>
</gene>